<comment type="caution">
    <text evidence="2">The sequence shown here is derived from an EMBL/GenBank/DDBJ whole genome shotgun (WGS) entry which is preliminary data.</text>
</comment>
<evidence type="ECO:0000313" key="2">
    <source>
        <dbReference type="EMBL" id="GIM70582.1"/>
    </source>
</evidence>
<dbReference type="InterPro" id="IPR017927">
    <property type="entry name" value="FAD-bd_FR_type"/>
</dbReference>
<name>A0A919SDW3_9ACTN</name>
<organism evidence="2 3">
    <name type="scientific">Actinoplanes auranticolor</name>
    <dbReference type="NCBI Taxonomy" id="47988"/>
    <lineage>
        <taxon>Bacteria</taxon>
        <taxon>Bacillati</taxon>
        <taxon>Actinomycetota</taxon>
        <taxon>Actinomycetes</taxon>
        <taxon>Micromonosporales</taxon>
        <taxon>Micromonosporaceae</taxon>
        <taxon>Actinoplanes</taxon>
    </lineage>
</organism>
<reference evidence="2" key="1">
    <citation type="submission" date="2021-03" db="EMBL/GenBank/DDBJ databases">
        <title>Whole genome shotgun sequence of Actinoplanes auranticolor NBRC 12245.</title>
        <authorList>
            <person name="Komaki H."/>
            <person name="Tamura T."/>
        </authorList>
    </citation>
    <scope>NUCLEOTIDE SEQUENCE</scope>
    <source>
        <strain evidence="2">NBRC 12245</strain>
    </source>
</reference>
<gene>
    <name evidence="2" type="ORF">Aau02nite_41660</name>
</gene>
<dbReference type="InterPro" id="IPR039374">
    <property type="entry name" value="SIP_fam"/>
</dbReference>
<dbReference type="Gene3D" id="2.40.30.10">
    <property type="entry name" value="Translation factors"/>
    <property type="match status" value="1"/>
</dbReference>
<protein>
    <submittedName>
        <fullName evidence="2">Siderophore-interacting protein</fullName>
    </submittedName>
</protein>
<dbReference type="PANTHER" id="PTHR30157">
    <property type="entry name" value="FERRIC REDUCTASE, NADPH-DEPENDENT"/>
    <property type="match status" value="1"/>
</dbReference>
<dbReference type="InterPro" id="IPR017938">
    <property type="entry name" value="Riboflavin_synthase-like_b-brl"/>
</dbReference>
<feature type="domain" description="FAD-binding FR-type" evidence="1">
    <location>
        <begin position="19"/>
        <end position="147"/>
    </location>
</feature>
<dbReference type="InterPro" id="IPR039261">
    <property type="entry name" value="FNR_nucleotide-bd"/>
</dbReference>
<dbReference type="AlphaFoldDB" id="A0A919SDW3"/>
<dbReference type="Proteomes" id="UP000681340">
    <property type="component" value="Unassembled WGS sequence"/>
</dbReference>
<sequence>MTTTSRAAAPTLRPAAEPYRPFALRVARAVRLSTTFLRVTLTGESLAEFAGHGLDQRINLLLLPPDADHEEFARRPDWLAAWRCGPPESWAPLRVYTVRAFRPGALEVDVDFALHGDSGPASRWASAARPGDKVVMVGATHGHPVTDVAWRPPASATRLLLAADETALPAAAAILESLDRPATAFLEVPSRDDRLPIGGPADITWLVREAGQRLEPVVRAHLDLAAPYGKPAAVDAAEDDVWDVPEEATGAFYAWLAGEAGTVVALRRHLVGERGVDRASVAFMGYWKRGRAQRN</sequence>
<dbReference type="GO" id="GO:0016491">
    <property type="term" value="F:oxidoreductase activity"/>
    <property type="evidence" value="ECO:0007669"/>
    <property type="project" value="InterPro"/>
</dbReference>
<keyword evidence="3" id="KW-1185">Reference proteome</keyword>
<dbReference type="InterPro" id="IPR013113">
    <property type="entry name" value="SIP_FAD-bd"/>
</dbReference>
<proteinExistence type="predicted"/>
<dbReference type="CDD" id="cd06193">
    <property type="entry name" value="siderophore_interacting"/>
    <property type="match status" value="1"/>
</dbReference>
<dbReference type="Gene3D" id="3.40.50.80">
    <property type="entry name" value="Nucleotide-binding domain of ferredoxin-NADP reductase (FNR) module"/>
    <property type="match status" value="1"/>
</dbReference>
<dbReference type="InterPro" id="IPR007037">
    <property type="entry name" value="SIP_rossman_dom"/>
</dbReference>
<dbReference type="PROSITE" id="PS51384">
    <property type="entry name" value="FAD_FR"/>
    <property type="match status" value="1"/>
</dbReference>
<dbReference type="RefSeq" id="WP_212990176.1">
    <property type="nucleotide sequence ID" value="NZ_BAABEA010000005.1"/>
</dbReference>
<evidence type="ECO:0000313" key="3">
    <source>
        <dbReference type="Proteomes" id="UP000681340"/>
    </source>
</evidence>
<accession>A0A919SDW3</accession>
<dbReference type="SUPFAM" id="SSF63380">
    <property type="entry name" value="Riboflavin synthase domain-like"/>
    <property type="match status" value="1"/>
</dbReference>
<evidence type="ECO:0000259" key="1">
    <source>
        <dbReference type="PROSITE" id="PS51384"/>
    </source>
</evidence>
<dbReference type="Pfam" id="PF04954">
    <property type="entry name" value="SIP"/>
    <property type="match status" value="1"/>
</dbReference>
<dbReference type="Pfam" id="PF08021">
    <property type="entry name" value="FAD_binding_9"/>
    <property type="match status" value="1"/>
</dbReference>
<dbReference type="PANTHER" id="PTHR30157:SF0">
    <property type="entry name" value="NADPH-DEPENDENT FERRIC-CHELATE REDUCTASE"/>
    <property type="match status" value="1"/>
</dbReference>
<dbReference type="EMBL" id="BOQL01000032">
    <property type="protein sequence ID" value="GIM70582.1"/>
    <property type="molecule type" value="Genomic_DNA"/>
</dbReference>